<dbReference type="PROSITE" id="PS01056">
    <property type="entry name" value="DNA_LIGASE_N2"/>
    <property type="match status" value="1"/>
</dbReference>
<evidence type="ECO:0000256" key="13">
    <source>
        <dbReference type="ARBA" id="ARBA00060881"/>
    </source>
</evidence>
<dbReference type="InterPro" id="IPR012340">
    <property type="entry name" value="NA-bd_OB-fold"/>
</dbReference>
<keyword evidence="8 14" id="KW-0862">Zinc</keyword>
<dbReference type="NCBIfam" id="NF005932">
    <property type="entry name" value="PRK07956.1"/>
    <property type="match status" value="1"/>
</dbReference>
<feature type="binding site" evidence="14">
    <location>
        <position position="434"/>
    </location>
    <ligand>
        <name>Zn(2+)</name>
        <dbReference type="ChEBI" id="CHEBI:29105"/>
    </ligand>
</feature>
<dbReference type="PROSITE" id="PS50172">
    <property type="entry name" value="BRCT"/>
    <property type="match status" value="1"/>
</dbReference>
<evidence type="ECO:0000256" key="7">
    <source>
        <dbReference type="ARBA" id="ARBA00022763"/>
    </source>
</evidence>
<feature type="binding site" evidence="14">
    <location>
        <position position="412"/>
    </location>
    <ligand>
        <name>Zn(2+)</name>
        <dbReference type="ChEBI" id="CHEBI:29105"/>
    </ligand>
</feature>
<comment type="function">
    <text evidence="1 14">DNA ligase that catalyzes the formation of phosphodiester linkages between 5'-phosphoryl and 3'-hydroxyl groups in double-stranded DNA using NAD as a coenzyme and as the energy source for the reaction. It is essential for DNA replication and repair of damaged DNA.</text>
</comment>
<gene>
    <name evidence="14" type="primary">ligA</name>
    <name evidence="16" type="ORF">A2725_03945</name>
</gene>
<comment type="caution">
    <text evidence="16">The sequence shown here is derived from an EMBL/GenBank/DDBJ whole genome shotgun (WGS) entry which is preliminary data.</text>
</comment>
<name>A0A1F6LHW0_9BACT</name>
<evidence type="ECO:0000256" key="14">
    <source>
        <dbReference type="HAMAP-Rule" id="MF_01588"/>
    </source>
</evidence>
<dbReference type="Proteomes" id="UP000177067">
    <property type="component" value="Unassembled WGS sequence"/>
</dbReference>
<dbReference type="InterPro" id="IPR013839">
    <property type="entry name" value="DNAligase_adenylation"/>
</dbReference>
<organism evidence="16 17">
    <name type="scientific">Candidatus Magasanikbacteria bacterium RIFCSPHIGHO2_01_FULL_33_34</name>
    <dbReference type="NCBI Taxonomy" id="1798671"/>
    <lineage>
        <taxon>Bacteria</taxon>
        <taxon>Candidatus Magasanikiibacteriota</taxon>
    </lineage>
</organism>
<feature type="binding site" evidence="14">
    <location>
        <position position="315"/>
    </location>
    <ligand>
        <name>NAD(+)</name>
        <dbReference type="ChEBI" id="CHEBI:57540"/>
    </ligand>
</feature>
<dbReference type="Pfam" id="PF01653">
    <property type="entry name" value="DNA_ligase_aden"/>
    <property type="match status" value="1"/>
</dbReference>
<dbReference type="Pfam" id="PF03120">
    <property type="entry name" value="OB_DNA_ligase"/>
    <property type="match status" value="1"/>
</dbReference>
<comment type="catalytic activity">
    <reaction evidence="12 14">
        <text>NAD(+) + (deoxyribonucleotide)n-3'-hydroxyl + 5'-phospho-(deoxyribonucleotide)m = (deoxyribonucleotide)n+m + AMP + beta-nicotinamide D-nucleotide.</text>
        <dbReference type="EC" id="6.5.1.2"/>
    </reaction>
</comment>
<dbReference type="HAMAP" id="MF_01588">
    <property type="entry name" value="DNA_ligase_A"/>
    <property type="match status" value="1"/>
</dbReference>
<dbReference type="GO" id="GO:0003911">
    <property type="term" value="F:DNA ligase (NAD+) activity"/>
    <property type="evidence" value="ECO:0007669"/>
    <property type="project" value="UniProtKB-UniRule"/>
</dbReference>
<dbReference type="FunFam" id="2.40.50.140:FF:000012">
    <property type="entry name" value="DNA ligase"/>
    <property type="match status" value="1"/>
</dbReference>
<dbReference type="NCBIfam" id="TIGR00575">
    <property type="entry name" value="dnlj"/>
    <property type="match status" value="1"/>
</dbReference>
<dbReference type="Pfam" id="PF12826">
    <property type="entry name" value="HHH_2"/>
    <property type="match status" value="1"/>
</dbReference>
<dbReference type="GO" id="GO:0046872">
    <property type="term" value="F:metal ion binding"/>
    <property type="evidence" value="ECO:0007669"/>
    <property type="project" value="UniProtKB-KW"/>
</dbReference>
<dbReference type="InterPro" id="IPR010994">
    <property type="entry name" value="RuvA_2-like"/>
</dbReference>
<evidence type="ECO:0000256" key="5">
    <source>
        <dbReference type="ARBA" id="ARBA00022705"/>
    </source>
</evidence>
<dbReference type="Gene3D" id="2.40.50.140">
    <property type="entry name" value="Nucleic acid-binding proteins"/>
    <property type="match status" value="1"/>
</dbReference>
<comment type="caution">
    <text evidence="14">Lacks conserved residue(s) required for the propagation of feature annotation.</text>
</comment>
<feature type="binding site" evidence="14">
    <location>
        <position position="291"/>
    </location>
    <ligand>
        <name>NAD(+)</name>
        <dbReference type="ChEBI" id="CHEBI:57540"/>
    </ligand>
</feature>
<dbReference type="SUPFAM" id="SSF50249">
    <property type="entry name" value="Nucleic acid-binding proteins"/>
    <property type="match status" value="1"/>
</dbReference>
<dbReference type="InterPro" id="IPR001357">
    <property type="entry name" value="BRCT_dom"/>
</dbReference>
<keyword evidence="6 14" id="KW-0479">Metal-binding</keyword>
<comment type="cofactor">
    <cofactor evidence="14">
        <name>Mg(2+)</name>
        <dbReference type="ChEBI" id="CHEBI:18420"/>
    </cofactor>
    <cofactor evidence="14">
        <name>Mn(2+)</name>
        <dbReference type="ChEBI" id="CHEBI:29035"/>
    </cofactor>
</comment>
<dbReference type="AlphaFoldDB" id="A0A1F6LHW0"/>
<evidence type="ECO:0000256" key="10">
    <source>
        <dbReference type="ARBA" id="ARBA00023027"/>
    </source>
</evidence>
<dbReference type="InterPro" id="IPR013840">
    <property type="entry name" value="DNAligase_N"/>
</dbReference>
<feature type="domain" description="BRCT" evidence="15">
    <location>
        <begin position="597"/>
        <end position="673"/>
    </location>
</feature>
<dbReference type="CDD" id="cd17748">
    <property type="entry name" value="BRCT_DNA_ligase_like"/>
    <property type="match status" value="1"/>
</dbReference>
<feature type="binding site" evidence="14">
    <location>
        <position position="143"/>
    </location>
    <ligand>
        <name>NAD(+)</name>
        <dbReference type="ChEBI" id="CHEBI:57540"/>
    </ligand>
</feature>
<dbReference type="Gene3D" id="1.10.287.610">
    <property type="entry name" value="Helix hairpin bin"/>
    <property type="match status" value="1"/>
</dbReference>
<dbReference type="FunFam" id="1.10.150.20:FF:000006">
    <property type="entry name" value="DNA ligase"/>
    <property type="match status" value="1"/>
</dbReference>
<dbReference type="PIRSF" id="PIRSF001604">
    <property type="entry name" value="LigA"/>
    <property type="match status" value="1"/>
</dbReference>
<dbReference type="SMART" id="SM00292">
    <property type="entry name" value="BRCT"/>
    <property type="match status" value="1"/>
</dbReference>
<keyword evidence="11 14" id="KW-0234">DNA repair</keyword>
<dbReference type="EC" id="6.5.1.2" evidence="2 14"/>
<comment type="similarity">
    <text evidence="13 14">Belongs to the NAD-dependent DNA ligase family. LigA subfamily.</text>
</comment>
<feature type="binding site" evidence="14">
    <location>
        <position position="439"/>
    </location>
    <ligand>
        <name>Zn(2+)</name>
        <dbReference type="ChEBI" id="CHEBI:29105"/>
    </ligand>
</feature>
<evidence type="ECO:0000256" key="2">
    <source>
        <dbReference type="ARBA" id="ARBA00012722"/>
    </source>
</evidence>
<protein>
    <recommendedName>
        <fullName evidence="3 14">DNA ligase</fullName>
        <ecNumber evidence="2 14">6.5.1.2</ecNumber>
    </recommendedName>
    <alternativeName>
        <fullName evidence="14">Polydeoxyribonucleotide synthase [NAD(+)]</fullName>
    </alternativeName>
</protein>
<dbReference type="GO" id="GO:0006281">
    <property type="term" value="P:DNA repair"/>
    <property type="evidence" value="ECO:0007669"/>
    <property type="project" value="UniProtKB-KW"/>
</dbReference>
<dbReference type="Gene3D" id="3.30.470.30">
    <property type="entry name" value="DNA ligase/mRNA capping enzyme"/>
    <property type="match status" value="1"/>
</dbReference>
<dbReference type="PANTHER" id="PTHR23389:SF9">
    <property type="entry name" value="DNA LIGASE"/>
    <property type="match status" value="1"/>
</dbReference>
<evidence type="ECO:0000313" key="16">
    <source>
        <dbReference type="EMBL" id="OGH58873.1"/>
    </source>
</evidence>
<dbReference type="InterPro" id="IPR001679">
    <property type="entry name" value="DNA_ligase"/>
</dbReference>
<reference evidence="16 17" key="1">
    <citation type="journal article" date="2016" name="Nat. Commun.">
        <title>Thousands of microbial genomes shed light on interconnected biogeochemical processes in an aquifer system.</title>
        <authorList>
            <person name="Anantharaman K."/>
            <person name="Brown C.T."/>
            <person name="Hug L.A."/>
            <person name="Sharon I."/>
            <person name="Castelle C.J."/>
            <person name="Probst A.J."/>
            <person name="Thomas B.C."/>
            <person name="Singh A."/>
            <person name="Wilkins M.J."/>
            <person name="Karaoz U."/>
            <person name="Brodie E.L."/>
            <person name="Williams K.H."/>
            <person name="Hubbard S.S."/>
            <person name="Banfield J.F."/>
        </authorList>
    </citation>
    <scope>NUCLEOTIDE SEQUENCE [LARGE SCALE GENOMIC DNA]</scope>
</reference>
<evidence type="ECO:0000256" key="11">
    <source>
        <dbReference type="ARBA" id="ARBA00023204"/>
    </source>
</evidence>
<evidence type="ECO:0000256" key="4">
    <source>
        <dbReference type="ARBA" id="ARBA00022598"/>
    </source>
</evidence>
<dbReference type="Gene3D" id="6.20.10.30">
    <property type="match status" value="1"/>
</dbReference>
<dbReference type="InterPro" id="IPR041663">
    <property type="entry name" value="DisA/LigA_HHH"/>
</dbReference>
<keyword evidence="5 14" id="KW-0235">DNA replication</keyword>
<dbReference type="FunFam" id="1.10.150.20:FF:000007">
    <property type="entry name" value="DNA ligase"/>
    <property type="match status" value="1"/>
</dbReference>
<dbReference type="InterPro" id="IPR036420">
    <property type="entry name" value="BRCT_dom_sf"/>
</dbReference>
<evidence type="ECO:0000313" key="17">
    <source>
        <dbReference type="Proteomes" id="UP000177067"/>
    </source>
</evidence>
<dbReference type="SUPFAM" id="SSF56091">
    <property type="entry name" value="DNA ligase/mRNA capping enzyme, catalytic domain"/>
    <property type="match status" value="1"/>
</dbReference>
<dbReference type="InterPro" id="IPR033136">
    <property type="entry name" value="DNA_ligase_CS"/>
</dbReference>
<dbReference type="Gene3D" id="1.10.150.20">
    <property type="entry name" value="5' to 3' exonuclease, C-terminal subdomain"/>
    <property type="match status" value="2"/>
</dbReference>
<evidence type="ECO:0000256" key="9">
    <source>
        <dbReference type="ARBA" id="ARBA00022842"/>
    </source>
</evidence>
<evidence type="ECO:0000256" key="3">
    <source>
        <dbReference type="ARBA" id="ARBA00013308"/>
    </source>
</evidence>
<dbReference type="GO" id="GO:0006260">
    <property type="term" value="P:DNA replication"/>
    <property type="evidence" value="ECO:0007669"/>
    <property type="project" value="UniProtKB-KW"/>
</dbReference>
<sequence>MSKAELRDKIKRLYKQIDDLRYRYHVENDPSVTDKMYEGLMDELKKIEEANPDLVTPESPTQRVAGVPLDKFTKIKHIVPQWSFDDAFDKDDLKNWQERNLKILEKELGSRPVDLDYTCELKIDGLHIVLTYENGSLITGATRGDGKVGEDVTQNIHTIMSVPLKLKENVSLVAEGEVWMDRKHFKSLNIEREKNGEPVFANPRNASAGTIRQLDPKVVAKRKLAVIAYDISHGLILDTQKDELVKLKDLGFKTENDWKICKNVDDILDFWKKWGKKKDSKDFWIDGVVIKVNQKKYQDILGVTGKSPRWAIAFKFAAEQGITKIKDIYVQVGRTGALTPVALMEPVKLAGTTVTHASLHNFDEIERLGVRIGDRVVVEKAGDIIPKVIRVLEKMRDGDEKKVKIPVKCPICGSEVKRKDISDKKQVKSAGIFCLNSKCYAQELENIIHFVSKKAYDIDGMGEKIVEQLLNEGLIKNCADIFRLKAGDLEPLERFAEKSAENLITSIEMAKEITLSRFIYALGIKLVGEETAIRLADQFSSIEKLMDATEDDLYAVVDIGPRVAESIIDYFKNKENIKLVQELLLSGIKIKKPQAVVNNKKLLNKTFVLTGTLNSMSRDEAKEKIRLLGGAVSSAVSKKTDFVLFGENPGSKYDKAVELKVKTINEAEFLKMI</sequence>
<dbReference type="PANTHER" id="PTHR23389">
    <property type="entry name" value="CHROMOSOME TRANSMISSION FIDELITY FACTOR 18"/>
    <property type="match status" value="1"/>
</dbReference>
<dbReference type="CDD" id="cd00114">
    <property type="entry name" value="LIGANc"/>
    <property type="match status" value="1"/>
</dbReference>
<dbReference type="EMBL" id="MFPS01000008">
    <property type="protein sequence ID" value="OGH58873.1"/>
    <property type="molecule type" value="Genomic_DNA"/>
</dbReference>
<feature type="binding site" evidence="14">
    <location>
        <position position="409"/>
    </location>
    <ligand>
        <name>Zn(2+)</name>
        <dbReference type="ChEBI" id="CHEBI:29105"/>
    </ligand>
</feature>
<evidence type="ECO:0000256" key="6">
    <source>
        <dbReference type="ARBA" id="ARBA00022723"/>
    </source>
</evidence>
<evidence type="ECO:0000256" key="1">
    <source>
        <dbReference type="ARBA" id="ARBA00004067"/>
    </source>
</evidence>
<dbReference type="Gene3D" id="3.40.50.10190">
    <property type="entry name" value="BRCT domain"/>
    <property type="match status" value="1"/>
</dbReference>
<dbReference type="SUPFAM" id="SSF52113">
    <property type="entry name" value="BRCT domain"/>
    <property type="match status" value="1"/>
</dbReference>
<keyword evidence="9 14" id="KW-0460">Magnesium</keyword>
<dbReference type="InterPro" id="IPR004150">
    <property type="entry name" value="NAD_DNA_ligase_OB"/>
</dbReference>
<feature type="binding site" evidence="14">
    <location>
        <begin position="83"/>
        <end position="84"/>
    </location>
    <ligand>
        <name>NAD(+)</name>
        <dbReference type="ChEBI" id="CHEBI:57540"/>
    </ligand>
</feature>
<evidence type="ECO:0000256" key="12">
    <source>
        <dbReference type="ARBA" id="ARBA00034005"/>
    </source>
</evidence>
<dbReference type="Pfam" id="PF00533">
    <property type="entry name" value="BRCT"/>
    <property type="match status" value="1"/>
</dbReference>
<keyword evidence="14" id="KW-0464">Manganese</keyword>
<keyword evidence="4 14" id="KW-0436">Ligase</keyword>
<keyword evidence="7 14" id="KW-0227">DNA damage</keyword>
<keyword evidence="10 14" id="KW-0520">NAD</keyword>
<feature type="active site" description="N6-AMP-lysine intermediate" evidence="14">
    <location>
        <position position="122"/>
    </location>
</feature>
<feature type="binding site" evidence="14">
    <location>
        <position position="177"/>
    </location>
    <ligand>
        <name>NAD(+)</name>
        <dbReference type="ChEBI" id="CHEBI:57540"/>
    </ligand>
</feature>
<proteinExistence type="inferred from homology"/>
<feature type="binding site" evidence="14">
    <location>
        <position position="120"/>
    </location>
    <ligand>
        <name>NAD(+)</name>
        <dbReference type="ChEBI" id="CHEBI:57540"/>
    </ligand>
</feature>
<dbReference type="SUPFAM" id="SSF47781">
    <property type="entry name" value="RuvA domain 2-like"/>
    <property type="match status" value="1"/>
</dbReference>
<dbReference type="SMART" id="SM00532">
    <property type="entry name" value="LIGANc"/>
    <property type="match status" value="1"/>
</dbReference>
<accession>A0A1F6LHW0</accession>
<evidence type="ECO:0000256" key="8">
    <source>
        <dbReference type="ARBA" id="ARBA00022833"/>
    </source>
</evidence>
<evidence type="ECO:0000259" key="15">
    <source>
        <dbReference type="PROSITE" id="PS50172"/>
    </source>
</evidence>
<dbReference type="GO" id="GO:0005829">
    <property type="term" value="C:cytosol"/>
    <property type="evidence" value="ECO:0007669"/>
    <property type="project" value="TreeGrafter"/>
</dbReference>